<dbReference type="Gene3D" id="3.40.50.11480">
    <property type="match status" value="1"/>
</dbReference>
<sequence>MLFGKNCDKTSCNLVLNNSALERVSSYVHLGIDRGAAQNDFITDRIKLARRTAYALMGAGMHGYNEVNPKIINHWKQQINEESVGMATLTYLTPNFIHDRAHNIWLSAGFNTVNIGKACIKARMMYGFVKRDTKSSVYKAVSEFLLKNGENDWKKMPANSANFHLMFGERNKLPFGRLGHEPGLIQLVNYYRGSDVLCRKTAMIRCWVLLDSHYNVFLFREGVLRTASEPYNPSDYNDVTSHLTNHSLQKDLSQMFGYYEEGNEMFFDKFDRYLRKKSGVTLDMTILPQIKEIVKKCFLVVKEKISTNCLGYISFQLFGFDFILDDELNVLLIEVNGAPACAQKLLPDLARSLVQTVIDPNFPPSSPKGRGDNWFYKI</sequence>
<evidence type="ECO:0000256" key="1">
    <source>
        <dbReference type="ARBA" id="ARBA00001946"/>
    </source>
</evidence>
<evidence type="ECO:0000256" key="5">
    <source>
        <dbReference type="ARBA" id="ARBA00022598"/>
    </source>
</evidence>
<evidence type="ECO:0000256" key="6">
    <source>
        <dbReference type="ARBA" id="ARBA00022741"/>
    </source>
</evidence>
<dbReference type="InterPro" id="IPR004344">
    <property type="entry name" value="TTL/TTLL_fam"/>
</dbReference>
<dbReference type="Pfam" id="PF03133">
    <property type="entry name" value="TTL"/>
    <property type="match status" value="1"/>
</dbReference>
<dbReference type="EC" id="6.3.2.25" evidence="11"/>
<dbReference type="PANTHER" id="PTHR46570">
    <property type="entry name" value="TUBULIN--TYROSINE LIGASE"/>
    <property type="match status" value="1"/>
</dbReference>
<comment type="cofactor">
    <cofactor evidence="1">
        <name>Mg(2+)</name>
        <dbReference type="ChEBI" id="CHEBI:18420"/>
    </cofactor>
</comment>
<comment type="subunit">
    <text evidence="4">Monomer.</text>
</comment>
<evidence type="ECO:0000313" key="15">
    <source>
        <dbReference type="Proteomes" id="UP001217089"/>
    </source>
</evidence>
<evidence type="ECO:0000256" key="10">
    <source>
        <dbReference type="ARBA" id="ARBA00037791"/>
    </source>
</evidence>
<name>A0ABQ9EWZ7_TEGGR</name>
<keyword evidence="6" id="KW-0547">Nucleotide-binding</keyword>
<accession>A0ABQ9EWZ7</accession>
<dbReference type="PROSITE" id="PS51221">
    <property type="entry name" value="TTL"/>
    <property type="match status" value="1"/>
</dbReference>
<comment type="similarity">
    <text evidence="3">Belongs to the tubulin--tyrosine ligase family.</text>
</comment>
<keyword evidence="15" id="KW-1185">Reference proteome</keyword>
<dbReference type="Gene3D" id="3.30.470.20">
    <property type="entry name" value="ATP-grasp fold, B domain"/>
    <property type="match status" value="1"/>
</dbReference>
<evidence type="ECO:0000256" key="2">
    <source>
        <dbReference type="ARBA" id="ARBA00001958"/>
    </source>
</evidence>
<keyword evidence="7" id="KW-0067">ATP-binding</keyword>
<evidence type="ECO:0000256" key="13">
    <source>
        <dbReference type="ARBA" id="ARBA00047950"/>
    </source>
</evidence>
<comment type="caution">
    <text evidence="14">The sequence shown here is derived from an EMBL/GenBank/DDBJ whole genome shotgun (WGS) entry which is preliminary data.</text>
</comment>
<keyword evidence="8" id="KW-0460">Magnesium</keyword>
<comment type="function">
    <text evidence="10">Catalyzes the post-translational addition of a tyrosine to the C-terminal end of detyrosinated alpha-tubulin.</text>
</comment>
<keyword evidence="5" id="KW-0436">Ligase</keyword>
<evidence type="ECO:0000256" key="9">
    <source>
        <dbReference type="ARBA" id="ARBA00022958"/>
    </source>
</evidence>
<organism evidence="14 15">
    <name type="scientific">Tegillarca granosa</name>
    <name type="common">Malaysian cockle</name>
    <name type="synonym">Anadara granosa</name>
    <dbReference type="NCBI Taxonomy" id="220873"/>
    <lineage>
        <taxon>Eukaryota</taxon>
        <taxon>Metazoa</taxon>
        <taxon>Spiralia</taxon>
        <taxon>Lophotrochozoa</taxon>
        <taxon>Mollusca</taxon>
        <taxon>Bivalvia</taxon>
        <taxon>Autobranchia</taxon>
        <taxon>Pteriomorphia</taxon>
        <taxon>Arcoida</taxon>
        <taxon>Arcoidea</taxon>
        <taxon>Arcidae</taxon>
        <taxon>Tegillarca</taxon>
    </lineage>
</organism>
<evidence type="ECO:0000256" key="7">
    <source>
        <dbReference type="ARBA" id="ARBA00022840"/>
    </source>
</evidence>
<dbReference type="SUPFAM" id="SSF56059">
    <property type="entry name" value="Glutathione synthetase ATP-binding domain-like"/>
    <property type="match status" value="1"/>
</dbReference>
<evidence type="ECO:0000256" key="8">
    <source>
        <dbReference type="ARBA" id="ARBA00022842"/>
    </source>
</evidence>
<comment type="cofactor">
    <cofactor evidence="2">
        <name>K(+)</name>
        <dbReference type="ChEBI" id="CHEBI:29103"/>
    </cofactor>
</comment>
<keyword evidence="9" id="KW-0630">Potassium</keyword>
<comment type="catalytic activity">
    <reaction evidence="13">
        <text>C-terminal L-alpha-aminoacyl-L-glutamyl-L-glutamyl-[tubulin] + L-tyrosine + ATP = C-terminal L-alpha-aminoacyl-L-glutamyl-L-glutamyl-L-tyrosyl-[tubulin] + ADP + phosphate + H(+)</text>
        <dbReference type="Rhea" id="RHEA:17605"/>
        <dbReference type="Rhea" id="RHEA-COMP:16434"/>
        <dbReference type="Rhea" id="RHEA-COMP:16435"/>
        <dbReference type="ChEBI" id="CHEBI:15378"/>
        <dbReference type="ChEBI" id="CHEBI:30616"/>
        <dbReference type="ChEBI" id="CHEBI:43474"/>
        <dbReference type="ChEBI" id="CHEBI:58315"/>
        <dbReference type="ChEBI" id="CHEBI:149554"/>
        <dbReference type="ChEBI" id="CHEBI:149555"/>
        <dbReference type="ChEBI" id="CHEBI:456216"/>
        <dbReference type="EC" id="6.3.2.25"/>
    </reaction>
</comment>
<evidence type="ECO:0000256" key="12">
    <source>
        <dbReference type="ARBA" id="ARBA00041021"/>
    </source>
</evidence>
<proteinExistence type="inferred from homology"/>
<protein>
    <recommendedName>
        <fullName evidence="12">Tubulin--tyrosine ligase</fullName>
        <ecNumber evidence="11">6.3.2.25</ecNumber>
    </recommendedName>
</protein>
<evidence type="ECO:0000256" key="11">
    <source>
        <dbReference type="ARBA" id="ARBA00038960"/>
    </source>
</evidence>
<evidence type="ECO:0000256" key="3">
    <source>
        <dbReference type="ARBA" id="ARBA00006820"/>
    </source>
</evidence>
<reference evidence="14 15" key="1">
    <citation type="submission" date="2022-12" db="EMBL/GenBank/DDBJ databases">
        <title>Chromosome-level genome of Tegillarca granosa.</title>
        <authorList>
            <person name="Kim J."/>
        </authorList>
    </citation>
    <scope>NUCLEOTIDE SEQUENCE [LARGE SCALE GENOMIC DNA]</scope>
    <source>
        <strain evidence="14">Teg-2019</strain>
        <tissue evidence="14">Adductor muscle</tissue>
    </source>
</reference>
<dbReference type="EMBL" id="JARBDR010000657">
    <property type="protein sequence ID" value="KAJ8309584.1"/>
    <property type="molecule type" value="Genomic_DNA"/>
</dbReference>
<gene>
    <name evidence="14" type="ORF">KUTeg_014458</name>
</gene>
<dbReference type="Proteomes" id="UP001217089">
    <property type="component" value="Unassembled WGS sequence"/>
</dbReference>
<dbReference type="PANTHER" id="PTHR46570:SF1">
    <property type="entry name" value="TUBULIN--TYROSINE LIGASE"/>
    <property type="match status" value="1"/>
</dbReference>
<dbReference type="InterPro" id="IPR052492">
    <property type="entry name" value="Tubulin-tyrosine_ligase"/>
</dbReference>
<evidence type="ECO:0000256" key="4">
    <source>
        <dbReference type="ARBA" id="ARBA00011245"/>
    </source>
</evidence>
<evidence type="ECO:0000313" key="14">
    <source>
        <dbReference type="EMBL" id="KAJ8309584.1"/>
    </source>
</evidence>